<dbReference type="InterPro" id="IPR006311">
    <property type="entry name" value="TAT_signal"/>
</dbReference>
<feature type="signal peptide" evidence="2">
    <location>
        <begin position="1"/>
        <end position="30"/>
    </location>
</feature>
<accession>A0A848H950</accession>
<comment type="caution">
    <text evidence="4">The sequence shown here is derived from an EMBL/GenBank/DDBJ whole genome shotgun (WGS) entry which is preliminary data.</text>
</comment>
<dbReference type="EMBL" id="JABBFX010000003">
    <property type="protein sequence ID" value="NML47017.1"/>
    <property type="molecule type" value="Genomic_DNA"/>
</dbReference>
<keyword evidence="1 2" id="KW-0732">Signal</keyword>
<dbReference type="Pfam" id="PF00497">
    <property type="entry name" value="SBP_bac_3"/>
    <property type="match status" value="1"/>
</dbReference>
<evidence type="ECO:0000259" key="3">
    <source>
        <dbReference type="SMART" id="SM00062"/>
    </source>
</evidence>
<dbReference type="PANTHER" id="PTHR35936">
    <property type="entry name" value="MEMBRANE-BOUND LYTIC MUREIN TRANSGLYCOSYLASE F"/>
    <property type="match status" value="1"/>
</dbReference>
<evidence type="ECO:0000256" key="2">
    <source>
        <dbReference type="SAM" id="SignalP"/>
    </source>
</evidence>
<evidence type="ECO:0000256" key="1">
    <source>
        <dbReference type="ARBA" id="ARBA00022729"/>
    </source>
</evidence>
<dbReference type="SMART" id="SM00062">
    <property type="entry name" value="PBPb"/>
    <property type="match status" value="1"/>
</dbReference>
<dbReference type="PROSITE" id="PS51257">
    <property type="entry name" value="PROKAR_LIPOPROTEIN"/>
    <property type="match status" value="1"/>
</dbReference>
<dbReference type="Proteomes" id="UP000541185">
    <property type="component" value="Unassembled WGS sequence"/>
</dbReference>
<keyword evidence="5" id="KW-1185">Reference proteome</keyword>
<evidence type="ECO:0000313" key="4">
    <source>
        <dbReference type="EMBL" id="NML47017.1"/>
    </source>
</evidence>
<dbReference type="AlphaFoldDB" id="A0A848H950"/>
<sequence length="268" mass="27732">MNRPDSTWLARRALLAAALAGALLAGCASAPTAPPPAALLAPTGALRIAVYPGSPTSLVRQAPEADMRGVSVDLGRALAQQLGVPARIVVYPRVAEVVAALQRGEADFTVTNSTAERARLVDFADPLVQLELGVLVPPGSPVQAVDAIDRAGLVIGVSQGSSSERTLGGRLQQAKLRTFPSLAAAADALKKGEIAAFATNKGILFELADQVPQSRVLPGSWGAEHLAPAIPKGREAALPFLNQFAEQVRRDGSVQRAADRAGLRGLAP</sequence>
<organism evidence="4 5">
    <name type="scientific">Ramlibacter agri</name>
    <dbReference type="NCBI Taxonomy" id="2728837"/>
    <lineage>
        <taxon>Bacteria</taxon>
        <taxon>Pseudomonadati</taxon>
        <taxon>Pseudomonadota</taxon>
        <taxon>Betaproteobacteria</taxon>
        <taxon>Burkholderiales</taxon>
        <taxon>Comamonadaceae</taxon>
        <taxon>Ramlibacter</taxon>
    </lineage>
</organism>
<dbReference type="PANTHER" id="PTHR35936:SF17">
    <property type="entry name" value="ARGININE-BINDING EXTRACELLULAR PROTEIN ARTP"/>
    <property type="match status" value="1"/>
</dbReference>
<dbReference type="SUPFAM" id="SSF53850">
    <property type="entry name" value="Periplasmic binding protein-like II"/>
    <property type="match status" value="1"/>
</dbReference>
<dbReference type="Gene3D" id="3.40.190.10">
    <property type="entry name" value="Periplasmic binding protein-like II"/>
    <property type="match status" value="2"/>
</dbReference>
<evidence type="ECO:0000313" key="5">
    <source>
        <dbReference type="Proteomes" id="UP000541185"/>
    </source>
</evidence>
<dbReference type="PROSITE" id="PS51318">
    <property type="entry name" value="TAT"/>
    <property type="match status" value="1"/>
</dbReference>
<gene>
    <name evidence="4" type="ORF">HHL11_24950</name>
</gene>
<protein>
    <submittedName>
        <fullName evidence="4">Transporter substrate-binding domain-containing protein</fullName>
    </submittedName>
</protein>
<dbReference type="InterPro" id="IPR001638">
    <property type="entry name" value="Solute-binding_3/MltF_N"/>
</dbReference>
<feature type="domain" description="Solute-binding protein family 3/N-terminal" evidence="3">
    <location>
        <begin position="45"/>
        <end position="265"/>
    </location>
</feature>
<proteinExistence type="predicted"/>
<feature type="chain" id="PRO_5032485885" evidence="2">
    <location>
        <begin position="31"/>
        <end position="268"/>
    </location>
</feature>
<reference evidence="4 5" key="1">
    <citation type="submission" date="2020-04" db="EMBL/GenBank/DDBJ databases">
        <title>Ramlibacter sp. G-1-2-2 isolated from soil.</title>
        <authorList>
            <person name="Dahal R.H."/>
        </authorList>
    </citation>
    <scope>NUCLEOTIDE SEQUENCE [LARGE SCALE GENOMIC DNA]</scope>
    <source>
        <strain evidence="4 5">G-1-2-2</strain>
    </source>
</reference>
<name>A0A848H950_9BURK</name>
<dbReference type="RefSeq" id="WP_169421321.1">
    <property type="nucleotide sequence ID" value="NZ_JABBFX010000003.1"/>
</dbReference>